<name>A0A371D241_9APHY</name>
<evidence type="ECO:0000256" key="1">
    <source>
        <dbReference type="SAM" id="MobiDB-lite"/>
    </source>
</evidence>
<evidence type="ECO:0000313" key="2">
    <source>
        <dbReference type="EMBL" id="RDX46585.1"/>
    </source>
</evidence>
<dbReference type="InterPro" id="IPR032675">
    <property type="entry name" value="LRR_dom_sf"/>
</dbReference>
<evidence type="ECO:0000313" key="3">
    <source>
        <dbReference type="Proteomes" id="UP000256964"/>
    </source>
</evidence>
<dbReference type="Proteomes" id="UP000256964">
    <property type="component" value="Unassembled WGS sequence"/>
</dbReference>
<dbReference type="SUPFAM" id="SSF52058">
    <property type="entry name" value="L domain-like"/>
    <property type="match status" value="1"/>
</dbReference>
<reference evidence="2 3" key="1">
    <citation type="journal article" date="2018" name="Biotechnol. Biofuels">
        <title>Integrative visual omics of the white-rot fungus Polyporus brumalis exposes the biotechnological potential of its oxidative enzymes for delignifying raw plant biomass.</title>
        <authorList>
            <person name="Miyauchi S."/>
            <person name="Rancon A."/>
            <person name="Drula E."/>
            <person name="Hage H."/>
            <person name="Chaduli D."/>
            <person name="Favel A."/>
            <person name="Grisel S."/>
            <person name="Henrissat B."/>
            <person name="Herpoel-Gimbert I."/>
            <person name="Ruiz-Duenas F.J."/>
            <person name="Chevret D."/>
            <person name="Hainaut M."/>
            <person name="Lin J."/>
            <person name="Wang M."/>
            <person name="Pangilinan J."/>
            <person name="Lipzen A."/>
            <person name="Lesage-Meessen L."/>
            <person name="Navarro D."/>
            <person name="Riley R."/>
            <person name="Grigoriev I.V."/>
            <person name="Zhou S."/>
            <person name="Raouche S."/>
            <person name="Rosso M.N."/>
        </authorList>
    </citation>
    <scope>NUCLEOTIDE SEQUENCE [LARGE SCALE GENOMIC DNA]</scope>
    <source>
        <strain evidence="2 3">BRFM 1820</strain>
    </source>
</reference>
<dbReference type="AlphaFoldDB" id="A0A371D241"/>
<accession>A0A371D241</accession>
<feature type="region of interest" description="Disordered" evidence="1">
    <location>
        <begin position="568"/>
        <end position="594"/>
    </location>
</feature>
<dbReference type="OrthoDB" id="3209295at2759"/>
<organism evidence="2 3">
    <name type="scientific">Lentinus brumalis</name>
    <dbReference type="NCBI Taxonomy" id="2498619"/>
    <lineage>
        <taxon>Eukaryota</taxon>
        <taxon>Fungi</taxon>
        <taxon>Dikarya</taxon>
        <taxon>Basidiomycota</taxon>
        <taxon>Agaricomycotina</taxon>
        <taxon>Agaricomycetes</taxon>
        <taxon>Polyporales</taxon>
        <taxon>Polyporaceae</taxon>
        <taxon>Lentinus</taxon>
    </lineage>
</organism>
<dbReference type="EMBL" id="KZ857426">
    <property type="protein sequence ID" value="RDX46585.1"/>
    <property type="molecule type" value="Genomic_DNA"/>
</dbReference>
<sequence>MSSGGFPTASVRDDATDSADAQEILVTMRDALHRVRGLPTLNYQRSNSGYSGFIDKLRELSEASVAIKAAVGVLLNSATQINSLPPELLGYIFSAYATDEVRHGPAYFRPFKIPSARASILLTEVCKHWRDVALSTPSLWSGIVCGGKDRTPYNRYVRLSRSSALRVKVNGDAETTAELFRDQPSRIRHLLMLDISENWTRRREPRDLLAVVAPDLLSCTLELRYWPRGAIPEHSFLLFNGQAPDLRELVIHNARIVPLDSFPSLTHLMLYDIQGTPSLPHLLQLLHRCPKLQEVCLRSVREIAQLPAASEQQQIVTLPHLRRISLLIQSSCWLLSYIEIPSTCLVRLDNVTLNELSKLPQLPICHQLSADRLTRLGVFSGSTSPIIQGWTTEFNIELSDPDTKCGLFLSIAAPPSTSRTALGAAATDAFTGNPLFGNVAVLWAVRHPTSFVLSLPVLRALPSLTMLGILFHERTRIADLAVTLSAKDDGSVICPQLSALCVENCKDTEQFESIRQIVQSRAQPGRSLRLRRLAIGCAEPLRAHALALQEHVDGLIVRTRLDLLPPEEWREDPECPDKGNWPDWDYFQNKDHAR</sequence>
<dbReference type="Gene3D" id="1.20.1280.50">
    <property type="match status" value="1"/>
</dbReference>
<proteinExistence type="predicted"/>
<protein>
    <submittedName>
        <fullName evidence="2">Uncharacterized protein</fullName>
    </submittedName>
</protein>
<keyword evidence="3" id="KW-1185">Reference proteome</keyword>
<dbReference type="STRING" id="139420.A0A371D241"/>
<dbReference type="Gene3D" id="3.80.10.10">
    <property type="entry name" value="Ribonuclease Inhibitor"/>
    <property type="match status" value="1"/>
</dbReference>
<gene>
    <name evidence="2" type="ORF">OH76DRAFT_1558398</name>
</gene>